<dbReference type="EMBL" id="CADEHS020000070">
    <property type="protein sequence ID" value="CAG9949384.1"/>
    <property type="molecule type" value="Genomic_DNA"/>
</dbReference>
<dbReference type="Proteomes" id="UP000836387">
    <property type="component" value="Unassembled WGS sequence"/>
</dbReference>
<comment type="caution">
    <text evidence="1">The sequence shown here is derived from an EMBL/GenBank/DDBJ whole genome shotgun (WGS) entry which is preliminary data.</text>
</comment>
<evidence type="ECO:0000313" key="1">
    <source>
        <dbReference type="EMBL" id="CAG9949384.1"/>
    </source>
</evidence>
<accession>A0ACA9U9A2</accession>
<gene>
    <name evidence="1" type="ORF">CRV2_00021351</name>
</gene>
<proteinExistence type="predicted"/>
<name>A0ACA9U9A2_BIOOC</name>
<organism evidence="1 2">
    <name type="scientific">Clonostachys rosea f. rosea IK726</name>
    <dbReference type="NCBI Taxonomy" id="1349383"/>
    <lineage>
        <taxon>Eukaryota</taxon>
        <taxon>Fungi</taxon>
        <taxon>Dikarya</taxon>
        <taxon>Ascomycota</taxon>
        <taxon>Pezizomycotina</taxon>
        <taxon>Sordariomycetes</taxon>
        <taxon>Hypocreomycetidae</taxon>
        <taxon>Hypocreales</taxon>
        <taxon>Bionectriaceae</taxon>
        <taxon>Clonostachys</taxon>
    </lineage>
</organism>
<protein>
    <submittedName>
        <fullName evidence="1">Uncharacterized protein</fullName>
    </submittedName>
</protein>
<evidence type="ECO:0000313" key="2">
    <source>
        <dbReference type="Proteomes" id="UP000836387"/>
    </source>
</evidence>
<sequence>MPESLGAWEYTKGIKRLRDRQKHHGCTMPGKNSYNRGHNTDTDDNMNVNQKPMMVEDNLLDAHQRGRRRVIIASRYW</sequence>
<reference evidence="1" key="1">
    <citation type="submission" date="2020-04" db="EMBL/GenBank/DDBJ databases">
        <authorList>
            <person name="Broberg M."/>
        </authorList>
    </citation>
    <scope>NUCLEOTIDE SEQUENCE</scope>
</reference>
<keyword evidence="2" id="KW-1185">Reference proteome</keyword>
<reference evidence="1" key="2">
    <citation type="submission" date="2021-10" db="EMBL/GenBank/DDBJ databases">
        <authorList>
            <person name="Piombo E."/>
        </authorList>
    </citation>
    <scope>NUCLEOTIDE SEQUENCE</scope>
</reference>